<sequence>MRDAFSSRCRHEGSVCLGSLGVHEDLFCLLSLSRKCLRFPWHAVASAPLASGASRACRLGGRPPPPPLLLAPRTTGTWDDSSLAQESRRLLGTDRGGHGRGGIKPVRHGAEFSGSRAARPLCHLQYPAADLSRPQRIQIAGLELCQGMPPPTSPPLGAATTRALGSRKAPNVGRQAGGLRCAAPAKLPPPDNVFALIGSGRGEAFEPKRRGNAPPTNGIILSRLFDARKAPKGAASSPSPPPASLTTRLAGSSSSSPPTADGFDWDPVPSPRANPFPRPPPTLSGLPNAVANRHAPFRNFNPIPFEVQGGCTLILRASPVLGSTNPCASAAHMEPFPSSPSKFSFEYLLLPPRSQTDGPPARPGLKAEVFMAAARLLLIEAWLLPPTAGMGRLSRPSIFGLVDSAGMLTLEPFSEDLGRSTVQPARGSRQSASFALFTGLVADSRTHVRLLGPWFQDGSNGEPAGRRQERAGATRARPGGGQGHPPRSQRRRSAGGIIRLALSPRGPQPKATGSGHNGLSPSLAPHSMGLAPVRPSAEDASADYNRTGEKPPILIRALFPFAAATRGILLVFPPDLGSHPSKASGHGGNRRQGSLSEPGPLDTHSSHAGPGRAEPPLSGRRPWGKVFFSQPRRGGKDHHLLADDDTADRPRWGSRARVGRTRRADAQSQDIRCPSRLGYRGFGRTPDAGDRFLSSLGTDRRKWLFVVFKAPTVRWSPTPEPAGRRSLTPGEGIRRRCDSHTRRRWASWCSSLALVAPLRGIDNDPSAGSVDFSQRYRAANRQRRPAIPTLHRPFNR</sequence>
<dbReference type="Proteomes" id="UP000825729">
    <property type="component" value="Unassembled WGS sequence"/>
</dbReference>
<evidence type="ECO:0000313" key="2">
    <source>
        <dbReference type="EMBL" id="KAG9444627.1"/>
    </source>
</evidence>
<feature type="region of interest" description="Disordered" evidence="1">
    <location>
        <begin position="452"/>
        <end position="547"/>
    </location>
</feature>
<comment type="caution">
    <text evidence="2">The sequence shown here is derived from an EMBL/GenBank/DDBJ whole genome shotgun (WGS) entry which is preliminary data.</text>
</comment>
<protein>
    <submittedName>
        <fullName evidence="2">Uncharacterized protein</fullName>
    </submittedName>
</protein>
<feature type="compositionally biased region" description="Basic and acidic residues" evidence="1">
    <location>
        <begin position="637"/>
        <end position="651"/>
    </location>
</feature>
<evidence type="ECO:0000256" key="1">
    <source>
        <dbReference type="SAM" id="MobiDB-lite"/>
    </source>
</evidence>
<feature type="region of interest" description="Disordered" evidence="1">
    <location>
        <begin position="229"/>
        <end position="289"/>
    </location>
</feature>
<organism evidence="2 3">
    <name type="scientific">Aristolochia fimbriata</name>
    <name type="common">White veined hardy Dutchman's pipe vine</name>
    <dbReference type="NCBI Taxonomy" id="158543"/>
    <lineage>
        <taxon>Eukaryota</taxon>
        <taxon>Viridiplantae</taxon>
        <taxon>Streptophyta</taxon>
        <taxon>Embryophyta</taxon>
        <taxon>Tracheophyta</taxon>
        <taxon>Spermatophyta</taxon>
        <taxon>Magnoliopsida</taxon>
        <taxon>Magnoliidae</taxon>
        <taxon>Piperales</taxon>
        <taxon>Aristolochiaceae</taxon>
        <taxon>Aristolochia</taxon>
    </lineage>
</organism>
<proteinExistence type="predicted"/>
<evidence type="ECO:0000313" key="3">
    <source>
        <dbReference type="Proteomes" id="UP000825729"/>
    </source>
</evidence>
<reference evidence="2 3" key="1">
    <citation type="submission" date="2021-07" db="EMBL/GenBank/DDBJ databases">
        <title>The Aristolochia fimbriata genome: insights into angiosperm evolution, floral development and chemical biosynthesis.</title>
        <authorList>
            <person name="Jiao Y."/>
        </authorList>
    </citation>
    <scope>NUCLEOTIDE SEQUENCE [LARGE SCALE GENOMIC DNA]</scope>
    <source>
        <strain evidence="2">IBCAS-2021</strain>
        <tissue evidence="2">Leaf</tissue>
    </source>
</reference>
<feature type="compositionally biased region" description="Pro residues" evidence="1">
    <location>
        <begin position="268"/>
        <end position="282"/>
    </location>
</feature>
<gene>
    <name evidence="2" type="ORF">H6P81_015967</name>
</gene>
<dbReference type="AlphaFoldDB" id="A0AAV7EAS2"/>
<feature type="compositionally biased region" description="Basic residues" evidence="1">
    <location>
        <begin position="652"/>
        <end position="661"/>
    </location>
</feature>
<keyword evidence="3" id="KW-1185">Reference proteome</keyword>
<name>A0AAV7EAS2_ARIFI</name>
<feature type="compositionally biased region" description="Polar residues" evidence="1">
    <location>
        <begin position="245"/>
        <end position="258"/>
    </location>
</feature>
<feature type="region of interest" description="Disordered" evidence="1">
    <location>
        <begin position="579"/>
        <end position="668"/>
    </location>
</feature>
<dbReference type="EMBL" id="JAINDJ010000006">
    <property type="protein sequence ID" value="KAG9444627.1"/>
    <property type="molecule type" value="Genomic_DNA"/>
</dbReference>
<accession>A0AAV7EAS2</accession>